<comment type="similarity">
    <text evidence="11">Belongs to the iron/ascorbate-dependent oxidoreductase family.</text>
</comment>
<keyword evidence="11" id="KW-0560">Oxidoreductase</keyword>
<accession>A0ABT3TGS3</accession>
<keyword evidence="11" id="KW-0408">Iron</keyword>
<dbReference type="Pfam" id="PF14226">
    <property type="entry name" value="DIOX_N"/>
    <property type="match status" value="1"/>
</dbReference>
<dbReference type="PROSITE" id="PS51471">
    <property type="entry name" value="FE2OG_OXY"/>
    <property type="match status" value="1"/>
</dbReference>
<evidence type="ECO:0000256" key="9">
    <source>
        <dbReference type="ARBA" id="ARBA00047725"/>
    </source>
</evidence>
<comment type="pathway">
    <text evidence="2">Alkene biosynthesis; ethylene biosynthesis via 2-oxoglutarate.</text>
</comment>
<evidence type="ECO:0000259" key="12">
    <source>
        <dbReference type="PROSITE" id="PS51471"/>
    </source>
</evidence>
<evidence type="ECO:0000256" key="5">
    <source>
        <dbReference type="ARBA" id="ARBA00019045"/>
    </source>
</evidence>
<dbReference type="Proteomes" id="UP001143362">
    <property type="component" value="Unassembled WGS sequence"/>
</dbReference>
<dbReference type="Gene3D" id="2.60.120.330">
    <property type="entry name" value="B-lactam Antibiotic, Isopenicillin N Synthase, Chain"/>
    <property type="match status" value="1"/>
</dbReference>
<evidence type="ECO:0000256" key="10">
    <source>
        <dbReference type="ARBA" id="ARBA00049359"/>
    </source>
</evidence>
<evidence type="ECO:0000313" key="13">
    <source>
        <dbReference type="EMBL" id="MCX2980597.1"/>
    </source>
</evidence>
<feature type="domain" description="Fe2OG dioxygenase" evidence="12">
    <location>
        <begin position="178"/>
        <end position="282"/>
    </location>
</feature>
<dbReference type="InterPro" id="IPR050231">
    <property type="entry name" value="Iron_ascorbate_oxido_reductase"/>
</dbReference>
<dbReference type="InterPro" id="IPR005123">
    <property type="entry name" value="Oxoglu/Fe-dep_dioxygenase_dom"/>
</dbReference>
<evidence type="ECO:0000256" key="7">
    <source>
        <dbReference type="ARBA" id="ARBA00031011"/>
    </source>
</evidence>
<dbReference type="InterPro" id="IPR044861">
    <property type="entry name" value="IPNS-like_FE2OG_OXY"/>
</dbReference>
<dbReference type="EC" id="1.13.12.19" evidence="4"/>
<dbReference type="EMBL" id="SHNN01000001">
    <property type="protein sequence ID" value="MCX2980597.1"/>
    <property type="molecule type" value="Genomic_DNA"/>
</dbReference>
<proteinExistence type="inferred from homology"/>
<dbReference type="InterPro" id="IPR027443">
    <property type="entry name" value="IPNS-like_sf"/>
</dbReference>
<evidence type="ECO:0000256" key="11">
    <source>
        <dbReference type="RuleBase" id="RU003682"/>
    </source>
</evidence>
<keyword evidence="11" id="KW-0479">Metal-binding</keyword>
<keyword evidence="14" id="KW-1185">Reference proteome</keyword>
<comment type="cofactor">
    <cofactor evidence="1">
        <name>Fe(2+)</name>
        <dbReference type="ChEBI" id="CHEBI:29033"/>
    </cofactor>
</comment>
<dbReference type="InterPro" id="IPR026992">
    <property type="entry name" value="DIOX_N"/>
</dbReference>
<comment type="catalytic activity">
    <reaction evidence="9">
        <text>2-oxoglutarate + O2 + 2 H(+) = ethene + 3 CO2 + H2O</text>
        <dbReference type="Rhea" id="RHEA:31523"/>
        <dbReference type="ChEBI" id="CHEBI:15377"/>
        <dbReference type="ChEBI" id="CHEBI:15378"/>
        <dbReference type="ChEBI" id="CHEBI:15379"/>
        <dbReference type="ChEBI" id="CHEBI:16526"/>
        <dbReference type="ChEBI" id="CHEBI:16810"/>
        <dbReference type="ChEBI" id="CHEBI:18153"/>
        <dbReference type="EC" id="1.13.12.19"/>
    </reaction>
</comment>
<protein>
    <recommendedName>
        <fullName evidence="5">2-oxoglutarate-dependent ethylene/succinate-forming enzyme</fullName>
        <ecNumber evidence="4">1.13.12.19</ecNumber>
        <ecNumber evidence="3">1.14.20.7</ecNumber>
    </recommendedName>
    <alternativeName>
        <fullName evidence="7">2-oxoglutarate dioxygenase (ethylene-forming)</fullName>
    </alternativeName>
    <alternativeName>
        <fullName evidence="8">2-oxoglutarate/L-arginine monooxygenase/decarboxylase (succinate-forming)</fullName>
    </alternativeName>
</protein>
<reference evidence="13" key="1">
    <citation type="submission" date="2019-02" db="EMBL/GenBank/DDBJ databases">
        <authorList>
            <person name="Li S.-H."/>
        </authorList>
    </citation>
    <scope>NUCLEOTIDE SEQUENCE</scope>
    <source>
        <strain evidence="13">IMCC14734</strain>
    </source>
</reference>
<comment type="caution">
    <text evidence="13">The sequence shown here is derived from an EMBL/GenBank/DDBJ whole genome shotgun (WGS) entry which is preliminary data.</text>
</comment>
<sequence>MCLLLHPINRTIRVTDRASRPREEHTMNTNIPVIDLKDIGSRQTLHALDEACRHWGLFQVVGHGIKAEGISAVHDEMRNFFAQPQASKLAISRSQENPWGYYDQERTGNEIDRKQVFDYGPADGATQRPQWPHQAPGFKSAMLEHYAACERLAFVFVEAIGHNLGAKPGLLLRSFQPSHTSFLRLNYFPGKHGESAATESALGINPHTDSGAVTVLSLDQVAGLEVFVQEQWVPVAAQDDALVINLGDVVQVWSNDRYRAPLHRVAGSGNEARYSAPFFLNPAYSANYEPLHSTVDKDHPPRYHTINWGRFRELRTLGDYDDYGEEVRLSQYLRQS</sequence>
<evidence type="ECO:0000256" key="8">
    <source>
        <dbReference type="ARBA" id="ARBA00031282"/>
    </source>
</evidence>
<dbReference type="PANTHER" id="PTHR47990">
    <property type="entry name" value="2-OXOGLUTARATE (2OG) AND FE(II)-DEPENDENT OXYGENASE SUPERFAMILY PROTEIN-RELATED"/>
    <property type="match status" value="1"/>
</dbReference>
<name>A0ABT3TGS3_9GAMM</name>
<comment type="catalytic activity">
    <reaction evidence="10">
        <text>L-arginine + 2-oxoglutarate + O2 = guanidine + L-glutamate 5-semialdehyde + succinate + CO2</text>
        <dbReference type="Rhea" id="RHEA:31535"/>
        <dbReference type="ChEBI" id="CHEBI:15379"/>
        <dbReference type="ChEBI" id="CHEBI:16526"/>
        <dbReference type="ChEBI" id="CHEBI:16810"/>
        <dbReference type="ChEBI" id="CHEBI:30031"/>
        <dbReference type="ChEBI" id="CHEBI:30087"/>
        <dbReference type="ChEBI" id="CHEBI:32682"/>
        <dbReference type="ChEBI" id="CHEBI:58066"/>
        <dbReference type="EC" id="1.14.20.7"/>
    </reaction>
</comment>
<evidence type="ECO:0000256" key="4">
    <source>
        <dbReference type="ARBA" id="ARBA00012531"/>
    </source>
</evidence>
<dbReference type="EC" id="1.14.20.7" evidence="3"/>
<evidence type="ECO:0000256" key="1">
    <source>
        <dbReference type="ARBA" id="ARBA00001954"/>
    </source>
</evidence>
<keyword evidence="6" id="KW-0266">Ethylene biosynthesis</keyword>
<evidence type="ECO:0000256" key="2">
    <source>
        <dbReference type="ARBA" id="ARBA00004767"/>
    </source>
</evidence>
<dbReference type="SUPFAM" id="SSF51197">
    <property type="entry name" value="Clavaminate synthase-like"/>
    <property type="match status" value="1"/>
</dbReference>
<dbReference type="Pfam" id="PF03171">
    <property type="entry name" value="2OG-FeII_Oxy"/>
    <property type="match status" value="1"/>
</dbReference>
<evidence type="ECO:0000256" key="3">
    <source>
        <dbReference type="ARBA" id="ARBA00012293"/>
    </source>
</evidence>
<gene>
    <name evidence="13" type="ORF">EYC98_06875</name>
</gene>
<dbReference type="PRINTS" id="PR00682">
    <property type="entry name" value="IPNSYNTHASE"/>
</dbReference>
<evidence type="ECO:0000313" key="14">
    <source>
        <dbReference type="Proteomes" id="UP001143362"/>
    </source>
</evidence>
<evidence type="ECO:0000256" key="6">
    <source>
        <dbReference type="ARBA" id="ARBA00022666"/>
    </source>
</evidence>
<organism evidence="13 14">
    <name type="scientific">Candidatus Litorirhabdus singularis</name>
    <dbReference type="NCBI Taxonomy" id="2518993"/>
    <lineage>
        <taxon>Bacteria</taxon>
        <taxon>Pseudomonadati</taxon>
        <taxon>Pseudomonadota</taxon>
        <taxon>Gammaproteobacteria</taxon>
        <taxon>Cellvibrionales</taxon>
        <taxon>Halieaceae</taxon>
        <taxon>Candidatus Litorirhabdus</taxon>
    </lineage>
</organism>